<accession>A0A518HQ29</accession>
<dbReference type="KEGG" id="snep:Enr13x_28080"/>
<dbReference type="RefSeq" id="WP_145386722.1">
    <property type="nucleotide sequence ID" value="NZ_CP037423.1"/>
</dbReference>
<proteinExistence type="predicted"/>
<evidence type="ECO:0000313" key="2">
    <source>
        <dbReference type="Proteomes" id="UP000319004"/>
    </source>
</evidence>
<name>A0A518HQ29_9BACT</name>
<evidence type="ECO:0000313" key="1">
    <source>
        <dbReference type="EMBL" id="QDV42956.1"/>
    </source>
</evidence>
<dbReference type="AlphaFoldDB" id="A0A518HQ29"/>
<keyword evidence="2" id="KW-1185">Reference proteome</keyword>
<protein>
    <submittedName>
        <fullName evidence="1">Uncharacterized protein</fullName>
    </submittedName>
</protein>
<dbReference type="Proteomes" id="UP000319004">
    <property type="component" value="Chromosome"/>
</dbReference>
<organism evidence="1 2">
    <name type="scientific">Stieleria neptunia</name>
    <dbReference type="NCBI Taxonomy" id="2527979"/>
    <lineage>
        <taxon>Bacteria</taxon>
        <taxon>Pseudomonadati</taxon>
        <taxon>Planctomycetota</taxon>
        <taxon>Planctomycetia</taxon>
        <taxon>Pirellulales</taxon>
        <taxon>Pirellulaceae</taxon>
        <taxon>Stieleria</taxon>
    </lineage>
</organism>
<reference evidence="1 2" key="1">
    <citation type="submission" date="2019-03" db="EMBL/GenBank/DDBJ databases">
        <title>Deep-cultivation of Planctomycetes and their phenomic and genomic characterization uncovers novel biology.</title>
        <authorList>
            <person name="Wiegand S."/>
            <person name="Jogler M."/>
            <person name="Boedeker C."/>
            <person name="Pinto D."/>
            <person name="Vollmers J."/>
            <person name="Rivas-Marin E."/>
            <person name="Kohn T."/>
            <person name="Peeters S.H."/>
            <person name="Heuer A."/>
            <person name="Rast P."/>
            <person name="Oberbeckmann S."/>
            <person name="Bunk B."/>
            <person name="Jeske O."/>
            <person name="Meyerdierks A."/>
            <person name="Storesund J.E."/>
            <person name="Kallscheuer N."/>
            <person name="Luecker S."/>
            <person name="Lage O.M."/>
            <person name="Pohl T."/>
            <person name="Merkel B.J."/>
            <person name="Hornburger P."/>
            <person name="Mueller R.-W."/>
            <person name="Bruemmer F."/>
            <person name="Labrenz M."/>
            <person name="Spormann A.M."/>
            <person name="Op den Camp H."/>
            <person name="Overmann J."/>
            <person name="Amann R."/>
            <person name="Jetten M.S.M."/>
            <person name="Mascher T."/>
            <person name="Medema M.H."/>
            <person name="Devos D.P."/>
            <person name="Kaster A.-K."/>
            <person name="Ovreas L."/>
            <person name="Rohde M."/>
            <person name="Galperin M.Y."/>
            <person name="Jogler C."/>
        </authorList>
    </citation>
    <scope>NUCLEOTIDE SEQUENCE [LARGE SCALE GENOMIC DNA]</scope>
    <source>
        <strain evidence="1 2">Enr13</strain>
    </source>
</reference>
<dbReference type="EMBL" id="CP037423">
    <property type="protein sequence ID" value="QDV42956.1"/>
    <property type="molecule type" value="Genomic_DNA"/>
</dbReference>
<dbReference type="OrthoDB" id="9994728at2"/>
<gene>
    <name evidence="1" type="ORF">Enr13x_28080</name>
</gene>
<sequence>MTKNRTKIVSRKQFTAQERDDRMLHFADEAYRCMHINFHTGSPDNGLLIGRAVLPILAKQIHRTMVDRSHSGQSLSQILEDLLSQGIVDECTHVSLRRAAAAVGEFGSGRDLHDVMAACDVLRRITKSAAFKDAAEVRRLAKARKATDRRPALIRWASAAAGLFSVGASS</sequence>